<reference evidence="1 2" key="1">
    <citation type="journal article" date="2024" name="BMC Genomics">
        <title>De novo assembly and annotation of Popillia japonica's genome with initial clues to its potential as an invasive pest.</title>
        <authorList>
            <person name="Cucini C."/>
            <person name="Boschi S."/>
            <person name="Funari R."/>
            <person name="Cardaioli E."/>
            <person name="Iannotti N."/>
            <person name="Marturano G."/>
            <person name="Paoli F."/>
            <person name="Bruttini M."/>
            <person name="Carapelli A."/>
            <person name="Frati F."/>
            <person name="Nardi F."/>
        </authorList>
    </citation>
    <scope>NUCLEOTIDE SEQUENCE [LARGE SCALE GENOMIC DNA]</scope>
    <source>
        <strain evidence="1">DMR45628</strain>
    </source>
</reference>
<gene>
    <name evidence="1" type="ORF">QE152_g19597</name>
</gene>
<keyword evidence="2" id="KW-1185">Reference proteome</keyword>
<evidence type="ECO:0000313" key="1">
    <source>
        <dbReference type="EMBL" id="KAK9722555.1"/>
    </source>
</evidence>
<comment type="caution">
    <text evidence="1">The sequence shown here is derived from an EMBL/GenBank/DDBJ whole genome shotgun (WGS) entry which is preliminary data.</text>
</comment>
<dbReference type="Proteomes" id="UP001458880">
    <property type="component" value="Unassembled WGS sequence"/>
</dbReference>
<dbReference type="AlphaFoldDB" id="A0AAW1KN81"/>
<accession>A0AAW1KN81</accession>
<evidence type="ECO:0000313" key="2">
    <source>
        <dbReference type="Proteomes" id="UP001458880"/>
    </source>
</evidence>
<protein>
    <submittedName>
        <fullName evidence="1">Uncharacterized protein</fullName>
    </submittedName>
</protein>
<proteinExistence type="predicted"/>
<organism evidence="1 2">
    <name type="scientific">Popillia japonica</name>
    <name type="common">Japanese beetle</name>
    <dbReference type="NCBI Taxonomy" id="7064"/>
    <lineage>
        <taxon>Eukaryota</taxon>
        <taxon>Metazoa</taxon>
        <taxon>Ecdysozoa</taxon>
        <taxon>Arthropoda</taxon>
        <taxon>Hexapoda</taxon>
        <taxon>Insecta</taxon>
        <taxon>Pterygota</taxon>
        <taxon>Neoptera</taxon>
        <taxon>Endopterygota</taxon>
        <taxon>Coleoptera</taxon>
        <taxon>Polyphaga</taxon>
        <taxon>Scarabaeiformia</taxon>
        <taxon>Scarabaeidae</taxon>
        <taxon>Rutelinae</taxon>
        <taxon>Popillia</taxon>
    </lineage>
</organism>
<name>A0AAW1KN81_POPJA</name>
<dbReference type="EMBL" id="JASPKY010000187">
    <property type="protein sequence ID" value="KAK9722555.1"/>
    <property type="molecule type" value="Genomic_DNA"/>
</dbReference>
<sequence>MKGLNTKRGRLGNQRDEDDWEAFKSTIELTAGNEEHVNYEKGSQLIRQAYKNSIKPRGRRKRVPYWWTASAAAKREECVRSRRILTRLRKRNAQPGACASPKEVYLKNRRELALLNTPKSIIVRNYAASLTTIYGVVPIK</sequence>